<organism evidence="2 3">
    <name type="scientific">Gossypium stocksii</name>
    <dbReference type="NCBI Taxonomy" id="47602"/>
    <lineage>
        <taxon>Eukaryota</taxon>
        <taxon>Viridiplantae</taxon>
        <taxon>Streptophyta</taxon>
        <taxon>Embryophyta</taxon>
        <taxon>Tracheophyta</taxon>
        <taxon>Spermatophyta</taxon>
        <taxon>Magnoliopsida</taxon>
        <taxon>eudicotyledons</taxon>
        <taxon>Gunneridae</taxon>
        <taxon>Pentapetalae</taxon>
        <taxon>rosids</taxon>
        <taxon>malvids</taxon>
        <taxon>Malvales</taxon>
        <taxon>Malvaceae</taxon>
        <taxon>Malvoideae</taxon>
        <taxon>Gossypium</taxon>
    </lineage>
</organism>
<accession>A0A9D4A1V9</accession>
<evidence type="ECO:0000256" key="1">
    <source>
        <dbReference type="SAM" id="MobiDB-lite"/>
    </source>
</evidence>
<dbReference type="EMBL" id="JAIQCV010000007">
    <property type="protein sequence ID" value="KAH1081712.1"/>
    <property type="molecule type" value="Genomic_DNA"/>
</dbReference>
<comment type="caution">
    <text evidence="2">The sequence shown here is derived from an EMBL/GenBank/DDBJ whole genome shotgun (WGS) entry which is preliminary data.</text>
</comment>
<gene>
    <name evidence="2" type="ORF">J1N35_021473</name>
</gene>
<proteinExistence type="predicted"/>
<reference evidence="2 3" key="1">
    <citation type="journal article" date="2021" name="Plant Biotechnol. J.">
        <title>Multi-omics assisted identification of the key and species-specific regulatory components of drought-tolerant mechanisms in Gossypium stocksii.</title>
        <authorList>
            <person name="Yu D."/>
            <person name="Ke L."/>
            <person name="Zhang D."/>
            <person name="Wu Y."/>
            <person name="Sun Y."/>
            <person name="Mei J."/>
            <person name="Sun J."/>
            <person name="Sun Y."/>
        </authorList>
    </citation>
    <scope>NUCLEOTIDE SEQUENCE [LARGE SCALE GENOMIC DNA]</scope>
    <source>
        <strain evidence="3">cv. E1</strain>
        <tissue evidence="2">Leaf</tissue>
    </source>
</reference>
<feature type="region of interest" description="Disordered" evidence="1">
    <location>
        <begin position="63"/>
        <end position="100"/>
    </location>
</feature>
<dbReference type="AlphaFoldDB" id="A0A9D4A1V9"/>
<dbReference type="Proteomes" id="UP000828251">
    <property type="component" value="Unassembled WGS sequence"/>
</dbReference>
<name>A0A9D4A1V9_9ROSI</name>
<feature type="compositionally biased region" description="Basic and acidic residues" evidence="1">
    <location>
        <begin position="67"/>
        <end position="78"/>
    </location>
</feature>
<evidence type="ECO:0000313" key="3">
    <source>
        <dbReference type="Proteomes" id="UP000828251"/>
    </source>
</evidence>
<keyword evidence="3" id="KW-1185">Reference proteome</keyword>
<protein>
    <submittedName>
        <fullName evidence="2">Uncharacterized protein</fullName>
    </submittedName>
</protein>
<evidence type="ECO:0000313" key="2">
    <source>
        <dbReference type="EMBL" id="KAH1081712.1"/>
    </source>
</evidence>
<feature type="compositionally biased region" description="Basic residues" evidence="1">
    <location>
        <begin position="79"/>
        <end position="93"/>
    </location>
</feature>
<sequence>MYVKNSNQQAAYEAASLCSLFGGRDTLLYSCKSLTVDKVYDSLTSYDKMKHLVVKTNSQGEGLIVRGRQDRNVDDDRRRTQKRNLRGKSKGRSKFSNNGKTVTFARRKDTLNLSAIRYRTR</sequence>